<organism evidence="1">
    <name type="scientific">marine sediment metagenome</name>
    <dbReference type="NCBI Taxonomy" id="412755"/>
    <lineage>
        <taxon>unclassified sequences</taxon>
        <taxon>metagenomes</taxon>
        <taxon>ecological metagenomes</taxon>
    </lineage>
</organism>
<accession>A0A0F8X1X4</accession>
<comment type="caution">
    <text evidence="1">The sequence shown here is derived from an EMBL/GenBank/DDBJ whole genome shotgun (WGS) entry which is preliminary data.</text>
</comment>
<protein>
    <recommendedName>
        <fullName evidence="2">ParB/Sulfiredoxin domain-containing protein</fullName>
    </recommendedName>
</protein>
<proteinExistence type="predicted"/>
<dbReference type="SUPFAM" id="SSF110849">
    <property type="entry name" value="ParB/Sulfiredoxin"/>
    <property type="match status" value="1"/>
</dbReference>
<dbReference type="AlphaFoldDB" id="A0A0F8X1X4"/>
<dbReference type="InterPro" id="IPR036086">
    <property type="entry name" value="ParB/Sulfiredoxin_sf"/>
</dbReference>
<dbReference type="EMBL" id="LAZR01061679">
    <property type="protein sequence ID" value="KKK63092.1"/>
    <property type="molecule type" value="Genomic_DNA"/>
</dbReference>
<sequence>IYEIDCKKRSEYIDKNPSISIPKSKQNFIDTIESLKKVGFDPEKGLIEVCNDYIIYGGAHRLGACLYLRIPKVKVEFTGKDSPVDKQCQNIEYIKKAYSNEKELLELILRKEKEIKKIYKIDS</sequence>
<evidence type="ECO:0000313" key="1">
    <source>
        <dbReference type="EMBL" id="KKK63092.1"/>
    </source>
</evidence>
<gene>
    <name evidence="1" type="ORF">LCGC14_2997800</name>
</gene>
<evidence type="ECO:0008006" key="2">
    <source>
        <dbReference type="Google" id="ProtNLM"/>
    </source>
</evidence>
<reference evidence="1" key="1">
    <citation type="journal article" date="2015" name="Nature">
        <title>Complex archaea that bridge the gap between prokaryotes and eukaryotes.</title>
        <authorList>
            <person name="Spang A."/>
            <person name="Saw J.H."/>
            <person name="Jorgensen S.L."/>
            <person name="Zaremba-Niedzwiedzka K."/>
            <person name="Martijn J."/>
            <person name="Lind A.E."/>
            <person name="van Eijk R."/>
            <person name="Schleper C."/>
            <person name="Guy L."/>
            <person name="Ettema T.J."/>
        </authorList>
    </citation>
    <scope>NUCLEOTIDE SEQUENCE</scope>
</reference>
<name>A0A0F8X1X4_9ZZZZ</name>
<feature type="non-terminal residue" evidence="1">
    <location>
        <position position="1"/>
    </location>
</feature>